<proteinExistence type="predicted"/>
<keyword evidence="1" id="KW-0812">Transmembrane</keyword>
<keyword evidence="1" id="KW-0472">Membrane</keyword>
<comment type="caution">
    <text evidence="3">The sequence shown here is derived from an EMBL/GenBank/DDBJ whole genome shotgun (WGS) entry which is preliminary data.</text>
</comment>
<feature type="transmembrane region" description="Helical" evidence="1">
    <location>
        <begin position="351"/>
        <end position="370"/>
    </location>
</feature>
<accession>A0A4Q1KKA6</accession>
<sequence>MAPAHEEHRLPMIDITRGFAVMGILLMNIIAFSMPEAAYINPNAWGGTSLADRLAWLVSFVAVDGKMRGLFSLLYGASMILLMDRAEMAGKNGQTYMVVRSFWLFVFGIAHYLLLWWGDILTLYALIGLVAMRFAGRAPLELVKLAFLTFAAQLALLIVLTVGIQQLGVSYYPLLIDKAAIHMEIALYKGSWAGIFAHKLADIWDWGFAGLLYMSLDTLGFMLLGMAMLKGGFLSGKWAREHYLGTARHCFLIGLPPMMALGIWVWASGFDPATTFAVVVTWSLPFRIPLTVGYAALILAFVAAGRGALLSRVEAAGRMALSNYLLCSVAMTALFYGWGMGLFASVPRAQVYLFVLPLWALMLVWSPLWLSRFAQGPAEWLWRGLTLGKPQKLSR</sequence>
<feature type="transmembrane region" description="Helical" evidence="1">
    <location>
        <begin position="287"/>
        <end position="309"/>
    </location>
</feature>
<feature type="transmembrane region" description="Helical" evidence="1">
    <location>
        <begin position="321"/>
        <end position="339"/>
    </location>
</feature>
<evidence type="ECO:0000259" key="2">
    <source>
        <dbReference type="Pfam" id="PF04235"/>
    </source>
</evidence>
<feature type="transmembrane region" description="Helical" evidence="1">
    <location>
        <begin position="145"/>
        <end position="164"/>
    </location>
</feature>
<evidence type="ECO:0000256" key="1">
    <source>
        <dbReference type="SAM" id="Phobius"/>
    </source>
</evidence>
<evidence type="ECO:0000313" key="3">
    <source>
        <dbReference type="EMBL" id="RXR29835.1"/>
    </source>
</evidence>
<feature type="transmembrane region" description="Helical" evidence="1">
    <location>
        <begin position="12"/>
        <end position="34"/>
    </location>
</feature>
<keyword evidence="1" id="KW-1133">Transmembrane helix</keyword>
<feature type="transmembrane region" description="Helical" evidence="1">
    <location>
        <begin position="250"/>
        <end position="267"/>
    </location>
</feature>
<dbReference type="OrthoDB" id="9807744at2"/>
<dbReference type="AlphaFoldDB" id="A0A4Q1KKA6"/>
<reference evidence="4" key="1">
    <citation type="submission" date="2019-01" db="EMBL/GenBank/DDBJ databases">
        <title>Cytophagaceae bacterium strain CAR-16.</title>
        <authorList>
            <person name="Chen W.-M."/>
        </authorList>
    </citation>
    <scope>NUCLEOTIDE SEQUENCE [LARGE SCALE GENOMIC DNA]</scope>
    <source>
        <strain evidence="4">CHR27</strain>
    </source>
</reference>
<protein>
    <submittedName>
        <fullName evidence="3">DUF418 domain-containing protein</fullName>
    </submittedName>
</protein>
<dbReference type="PANTHER" id="PTHR30590:SF2">
    <property type="entry name" value="INNER MEMBRANE PROTEIN"/>
    <property type="match status" value="1"/>
</dbReference>
<name>A0A4Q1KKA6_9SPHN</name>
<feature type="transmembrane region" description="Helical" evidence="1">
    <location>
        <begin position="206"/>
        <end position="229"/>
    </location>
</feature>
<dbReference type="RefSeq" id="WP_129403372.1">
    <property type="nucleotide sequence ID" value="NZ_SBKP01000003.1"/>
</dbReference>
<dbReference type="EMBL" id="SBKP01000003">
    <property type="protein sequence ID" value="RXR29835.1"/>
    <property type="molecule type" value="Genomic_DNA"/>
</dbReference>
<feature type="domain" description="DUF418" evidence="2">
    <location>
        <begin position="230"/>
        <end position="389"/>
    </location>
</feature>
<keyword evidence="4" id="KW-1185">Reference proteome</keyword>
<dbReference type="Proteomes" id="UP000290958">
    <property type="component" value="Unassembled WGS sequence"/>
</dbReference>
<dbReference type="Pfam" id="PF04235">
    <property type="entry name" value="DUF418"/>
    <property type="match status" value="1"/>
</dbReference>
<feature type="transmembrane region" description="Helical" evidence="1">
    <location>
        <begin position="54"/>
        <end position="83"/>
    </location>
</feature>
<evidence type="ECO:0000313" key="4">
    <source>
        <dbReference type="Proteomes" id="UP000290958"/>
    </source>
</evidence>
<dbReference type="InterPro" id="IPR007349">
    <property type="entry name" value="DUF418"/>
</dbReference>
<dbReference type="InterPro" id="IPR052529">
    <property type="entry name" value="Bact_Transport_Assoc"/>
</dbReference>
<organism evidence="3 4">
    <name type="scientific">Sphingobium fluviale</name>
    <dbReference type="NCBI Taxonomy" id="2506423"/>
    <lineage>
        <taxon>Bacteria</taxon>
        <taxon>Pseudomonadati</taxon>
        <taxon>Pseudomonadota</taxon>
        <taxon>Alphaproteobacteria</taxon>
        <taxon>Sphingomonadales</taxon>
        <taxon>Sphingomonadaceae</taxon>
        <taxon>Sphingobium</taxon>
    </lineage>
</organism>
<gene>
    <name evidence="3" type="ORF">EQG66_04635</name>
</gene>
<dbReference type="PANTHER" id="PTHR30590">
    <property type="entry name" value="INNER MEMBRANE PROTEIN"/>
    <property type="match status" value="1"/>
</dbReference>